<keyword evidence="10" id="KW-1185">Reference proteome</keyword>
<evidence type="ECO:0000256" key="1">
    <source>
        <dbReference type="ARBA" id="ARBA00001962"/>
    </source>
</evidence>
<comment type="cofactor">
    <cofactor evidence="1">
        <name>Fe cation</name>
        <dbReference type="ChEBI" id="CHEBI:24875"/>
    </cofactor>
</comment>
<keyword evidence="9" id="KW-0223">Dioxygenase</keyword>
<dbReference type="InterPro" id="IPR036922">
    <property type="entry name" value="Rieske_2Fe-2S_sf"/>
</dbReference>
<evidence type="ECO:0000256" key="3">
    <source>
        <dbReference type="ARBA" id="ARBA00022723"/>
    </source>
</evidence>
<gene>
    <name evidence="9" type="ORF">FEF34_36250</name>
</gene>
<dbReference type="SUPFAM" id="SSF50022">
    <property type="entry name" value="ISP domain"/>
    <property type="match status" value="1"/>
</dbReference>
<dbReference type="GO" id="GO:0051537">
    <property type="term" value="F:2 iron, 2 sulfur cluster binding"/>
    <property type="evidence" value="ECO:0007669"/>
    <property type="project" value="UniProtKB-KW"/>
</dbReference>
<feature type="compositionally biased region" description="Low complexity" evidence="7">
    <location>
        <begin position="10"/>
        <end position="27"/>
    </location>
</feature>
<comment type="caution">
    <text evidence="9">The sequence shown here is derived from an EMBL/GenBank/DDBJ whole genome shotgun (WGS) entry which is preliminary data.</text>
</comment>
<evidence type="ECO:0000256" key="5">
    <source>
        <dbReference type="ARBA" id="ARBA00023004"/>
    </source>
</evidence>
<dbReference type="RefSeq" id="WP_138056943.1">
    <property type="nucleotide sequence ID" value="NZ_VAWE01000001.1"/>
</dbReference>
<organism evidence="9 10">
    <name type="scientific">Streptomyces marianii</name>
    <dbReference type="NCBI Taxonomy" id="1817406"/>
    <lineage>
        <taxon>Bacteria</taxon>
        <taxon>Bacillati</taxon>
        <taxon>Actinomycetota</taxon>
        <taxon>Actinomycetes</taxon>
        <taxon>Kitasatosporales</taxon>
        <taxon>Streptomycetaceae</taxon>
        <taxon>Streptomyces</taxon>
    </lineage>
</organism>
<dbReference type="PANTHER" id="PTHR43756:SF5">
    <property type="entry name" value="CHOLINE MONOOXYGENASE, CHLOROPLASTIC"/>
    <property type="match status" value="1"/>
</dbReference>
<feature type="compositionally biased region" description="Low complexity" evidence="7">
    <location>
        <begin position="86"/>
        <end position="113"/>
    </location>
</feature>
<proteinExistence type="predicted"/>
<sequence>MQPEAPAETPSKAGAAGRGGSPPSASEGGAGNPPDSATATTPAGSPRHHPANRPAAAGKRAGRSPAAPEAPASPASEGDPGFRVSAAGPVGDAAAPARPPAGNGDGNPAAPAAPGAALAARYYTDPAVAEAETSHIFARAWQLVCHESDLPGPGARLAAAIAGQEVIVVRTEDGGLAGHLNVCRHRGTRLVTRPEPAGKAIRCPYHGWTYKLDGRLVGAPEARQIPCLDKPRLGLFPVRVESFLGFVFANLDPDATPLAEQCAGLAEAVGHYAGADLVPVGRSRIHDLGSAEVQHANWKVAVDNYLEGYHVPVAHPGLMRLLDYQRYSCETDEAYALFASPLRDKPSSNWAERLYQRLAAPMPGLTEADRRVWRYAVIYPNTLIDFYPDHVLAWTTIPTAVDRVAVPGAFYTRRGTGLRTRIARRLNIHIGWITNNEDAELVARVQKGLTTPGFEPGPLSRREEAVGWFAERVRADLDGAEH</sequence>
<dbReference type="Gene3D" id="3.90.380.10">
    <property type="entry name" value="Naphthalene 1,2-dioxygenase Alpha Subunit, Chain A, domain 1"/>
    <property type="match status" value="2"/>
</dbReference>
<dbReference type="PRINTS" id="PR00090">
    <property type="entry name" value="RNGDIOXGNASE"/>
</dbReference>
<keyword evidence="5" id="KW-0408">Iron</keyword>
<feature type="compositionally biased region" description="Low complexity" evidence="7">
    <location>
        <begin position="52"/>
        <end position="78"/>
    </location>
</feature>
<dbReference type="Proteomes" id="UP000305921">
    <property type="component" value="Unassembled WGS sequence"/>
</dbReference>
<dbReference type="AlphaFoldDB" id="A0A5R9ECG1"/>
<protein>
    <submittedName>
        <fullName evidence="9">Aromatic ring-hydroxylating dioxygenase subunit alpha</fullName>
    </submittedName>
</protein>
<dbReference type="GO" id="GO:0005506">
    <property type="term" value="F:iron ion binding"/>
    <property type="evidence" value="ECO:0007669"/>
    <property type="project" value="InterPro"/>
</dbReference>
<feature type="region of interest" description="Disordered" evidence="7">
    <location>
        <begin position="1"/>
        <end position="113"/>
    </location>
</feature>
<dbReference type="CDD" id="cd00680">
    <property type="entry name" value="RHO_alpha_C"/>
    <property type="match status" value="1"/>
</dbReference>
<evidence type="ECO:0000256" key="7">
    <source>
        <dbReference type="SAM" id="MobiDB-lite"/>
    </source>
</evidence>
<evidence type="ECO:0000313" key="10">
    <source>
        <dbReference type="Proteomes" id="UP000305921"/>
    </source>
</evidence>
<dbReference type="CDD" id="cd03469">
    <property type="entry name" value="Rieske_RO_Alpha_N"/>
    <property type="match status" value="1"/>
</dbReference>
<evidence type="ECO:0000256" key="6">
    <source>
        <dbReference type="ARBA" id="ARBA00023014"/>
    </source>
</evidence>
<dbReference type="OrthoDB" id="5243643at2"/>
<dbReference type="InterPro" id="IPR015879">
    <property type="entry name" value="Ring_hydroxy_dOase_asu_C_dom"/>
</dbReference>
<dbReference type="PANTHER" id="PTHR43756">
    <property type="entry name" value="CHOLINE MONOOXYGENASE, CHLOROPLASTIC"/>
    <property type="match status" value="1"/>
</dbReference>
<keyword evidence="6" id="KW-0411">Iron-sulfur</keyword>
<name>A0A5R9ECG1_9ACTN</name>
<dbReference type="SUPFAM" id="SSF55961">
    <property type="entry name" value="Bet v1-like"/>
    <property type="match status" value="1"/>
</dbReference>
<keyword evidence="4" id="KW-0560">Oxidoreductase</keyword>
<accession>A0A5R9ECG1</accession>
<dbReference type="Gene3D" id="2.102.10.10">
    <property type="entry name" value="Rieske [2Fe-2S] iron-sulphur domain"/>
    <property type="match status" value="1"/>
</dbReference>
<dbReference type="Pfam" id="PF00848">
    <property type="entry name" value="Ring_hydroxyl_A"/>
    <property type="match status" value="1"/>
</dbReference>
<evidence type="ECO:0000259" key="8">
    <source>
        <dbReference type="PROSITE" id="PS51296"/>
    </source>
</evidence>
<dbReference type="InterPro" id="IPR001663">
    <property type="entry name" value="Rng_hydr_dOase-A"/>
</dbReference>
<dbReference type="EMBL" id="VAWE01000001">
    <property type="protein sequence ID" value="TLQ47668.1"/>
    <property type="molecule type" value="Genomic_DNA"/>
</dbReference>
<dbReference type="GO" id="GO:0051213">
    <property type="term" value="F:dioxygenase activity"/>
    <property type="evidence" value="ECO:0007669"/>
    <property type="project" value="UniProtKB-KW"/>
</dbReference>
<evidence type="ECO:0000256" key="2">
    <source>
        <dbReference type="ARBA" id="ARBA00022714"/>
    </source>
</evidence>
<dbReference type="InterPro" id="IPR017941">
    <property type="entry name" value="Rieske_2Fe-2S"/>
</dbReference>
<dbReference type="Pfam" id="PF00355">
    <property type="entry name" value="Rieske"/>
    <property type="match status" value="1"/>
</dbReference>
<feature type="domain" description="Rieske" evidence="8">
    <location>
        <begin position="141"/>
        <end position="249"/>
    </location>
</feature>
<keyword evidence="2" id="KW-0001">2Fe-2S</keyword>
<evidence type="ECO:0000313" key="9">
    <source>
        <dbReference type="EMBL" id="TLQ47668.1"/>
    </source>
</evidence>
<dbReference type="GO" id="GO:0016705">
    <property type="term" value="F:oxidoreductase activity, acting on paired donors, with incorporation or reduction of molecular oxygen"/>
    <property type="evidence" value="ECO:0007669"/>
    <property type="project" value="UniProtKB-ARBA"/>
</dbReference>
<dbReference type="GO" id="GO:0004497">
    <property type="term" value="F:monooxygenase activity"/>
    <property type="evidence" value="ECO:0007669"/>
    <property type="project" value="UniProtKB-ARBA"/>
</dbReference>
<reference evidence="9 10" key="1">
    <citation type="submission" date="2019-05" db="EMBL/GenBank/DDBJ databases">
        <title>Streptomyces marianii sp. nov., a novel marine actinomycete from southern coast of India.</title>
        <authorList>
            <person name="Iniyan A.M."/>
            <person name="Wink J."/>
            <person name="Ramprasad E."/>
            <person name="Ramana C.V."/>
            <person name="Bunk B."/>
            <person name="Sproer C."/>
            <person name="Joseph F.-J.R.S."/>
            <person name="Vincent S.G.P."/>
        </authorList>
    </citation>
    <scope>NUCLEOTIDE SEQUENCE [LARGE SCALE GENOMIC DNA]</scope>
    <source>
        <strain evidence="9 10">ICN19</strain>
    </source>
</reference>
<evidence type="ECO:0000256" key="4">
    <source>
        <dbReference type="ARBA" id="ARBA00023002"/>
    </source>
</evidence>
<dbReference type="PROSITE" id="PS51296">
    <property type="entry name" value="RIESKE"/>
    <property type="match status" value="1"/>
</dbReference>
<keyword evidence="3" id="KW-0479">Metal-binding</keyword>